<dbReference type="GO" id="GO:0046983">
    <property type="term" value="F:protein dimerization activity"/>
    <property type="evidence" value="ECO:0007669"/>
    <property type="project" value="InterPro"/>
</dbReference>
<dbReference type="RefSeq" id="WP_038507927.1">
    <property type="nucleotide sequence ID" value="NZ_CP008953.1"/>
</dbReference>
<dbReference type="KEGG" id="aja:AJAP_02770"/>
<keyword evidence="12" id="KW-0902">Two-component regulatory system</keyword>
<comment type="subcellular location">
    <subcellularLocation>
        <location evidence="3">Cytoplasm</location>
    </subcellularLocation>
</comment>
<feature type="domain" description="Histidine kinase" evidence="17">
    <location>
        <begin position="301"/>
        <end position="386"/>
    </location>
</feature>
<dbReference type="Gene3D" id="3.30.565.10">
    <property type="entry name" value="Histidine kinase-like ATPase, C-terminal domain"/>
    <property type="match status" value="1"/>
</dbReference>
<dbReference type="PANTHER" id="PTHR24421">
    <property type="entry name" value="NITRATE/NITRITE SENSOR PROTEIN NARX-RELATED"/>
    <property type="match status" value="1"/>
</dbReference>
<sequence>MNAWERFYWLWEVLFGITFAATTALVVFDDGTTTDKTVAILCLTGIAVAYLVRGRRLIKGPDHEDTPWLHTGVVMLFLAGANFASTTSSFILFFVCPVLYMTLSTKTASVFTTIGVLLGPASSIARGGFDQPSLRILLPMTAILIVFSILAGRYTSQIIDQSKSRAALIEQLQASQAEVSRLSREAGTAAERERMAREIHDTLAQGFTSIVTLTQAIESEMDTDPKAARRHLELAARTARENLAEARAMVAAQGPSALVAASLEEALRRQGERLTEETGIEASIEVGGPLPALPMSTEVVLLRAAQEALSNIRKHSRATRVSLRLSVVDGRVRLGVTDDGIGFDPAAPTGGFGLAGMRTRTDQVGGIVTLKSEPGAGTTLELEVPA</sequence>
<evidence type="ECO:0000256" key="9">
    <source>
        <dbReference type="ARBA" id="ARBA00022723"/>
    </source>
</evidence>
<keyword evidence="11" id="KW-0408">Iron</keyword>
<dbReference type="PRINTS" id="PR00344">
    <property type="entry name" value="BCTRLSENSOR"/>
</dbReference>
<evidence type="ECO:0000256" key="14">
    <source>
        <dbReference type="ARBA" id="ARBA00024827"/>
    </source>
</evidence>
<evidence type="ECO:0000256" key="4">
    <source>
        <dbReference type="ARBA" id="ARBA00012438"/>
    </source>
</evidence>
<evidence type="ECO:0000256" key="2">
    <source>
        <dbReference type="ARBA" id="ARBA00001966"/>
    </source>
</evidence>
<feature type="transmembrane region" description="Helical" evidence="16">
    <location>
        <begin position="34"/>
        <end position="52"/>
    </location>
</feature>
<dbReference type="AlphaFoldDB" id="A0A075UTE1"/>
<dbReference type="GO" id="GO:0000155">
    <property type="term" value="F:phosphorelay sensor kinase activity"/>
    <property type="evidence" value="ECO:0007669"/>
    <property type="project" value="InterPro"/>
</dbReference>
<feature type="transmembrane region" description="Helical" evidence="16">
    <location>
        <begin position="136"/>
        <end position="155"/>
    </location>
</feature>
<dbReference type="EC" id="2.7.13.3" evidence="4"/>
<evidence type="ECO:0000256" key="5">
    <source>
        <dbReference type="ARBA" id="ARBA00017322"/>
    </source>
</evidence>
<dbReference type="GO" id="GO:0046872">
    <property type="term" value="F:metal ion binding"/>
    <property type="evidence" value="ECO:0007669"/>
    <property type="project" value="UniProtKB-KW"/>
</dbReference>
<feature type="transmembrane region" description="Helical" evidence="16">
    <location>
        <begin position="73"/>
        <end position="102"/>
    </location>
</feature>
<keyword evidence="16" id="KW-0472">Membrane</keyword>
<accession>A0A075UTE1</accession>
<feature type="transmembrane region" description="Helical" evidence="16">
    <location>
        <begin position="108"/>
        <end position="129"/>
    </location>
</feature>
<dbReference type="GO" id="GO:0051539">
    <property type="term" value="F:4 iron, 4 sulfur cluster binding"/>
    <property type="evidence" value="ECO:0007669"/>
    <property type="project" value="UniProtKB-KW"/>
</dbReference>
<evidence type="ECO:0000256" key="15">
    <source>
        <dbReference type="ARBA" id="ARBA00030800"/>
    </source>
</evidence>
<keyword evidence="19" id="KW-1185">Reference proteome</keyword>
<keyword evidence="13" id="KW-0411">Iron-sulfur</keyword>
<dbReference type="InterPro" id="IPR036890">
    <property type="entry name" value="HATPase_C_sf"/>
</dbReference>
<dbReference type="InterPro" id="IPR011712">
    <property type="entry name" value="Sig_transdc_His_kin_sub3_dim/P"/>
</dbReference>
<evidence type="ECO:0000256" key="7">
    <source>
        <dbReference type="ARBA" id="ARBA00022490"/>
    </source>
</evidence>
<dbReference type="SUPFAM" id="SSF55874">
    <property type="entry name" value="ATPase domain of HSP90 chaperone/DNA topoisomerase II/histidine kinase"/>
    <property type="match status" value="1"/>
</dbReference>
<dbReference type="PIRSF" id="PIRSF037434">
    <property type="entry name" value="STHK_ChrS"/>
    <property type="match status" value="1"/>
</dbReference>
<evidence type="ECO:0000256" key="3">
    <source>
        <dbReference type="ARBA" id="ARBA00004496"/>
    </source>
</evidence>
<dbReference type="HOGENOM" id="CLU_000445_20_15_11"/>
<evidence type="ECO:0000256" key="8">
    <source>
        <dbReference type="ARBA" id="ARBA00022679"/>
    </source>
</evidence>
<gene>
    <name evidence="18" type="ORF">AJAP_02770</name>
</gene>
<dbReference type="Pfam" id="PF02518">
    <property type="entry name" value="HATPase_c"/>
    <property type="match status" value="1"/>
</dbReference>
<keyword evidence="9" id="KW-0479">Metal-binding</keyword>
<protein>
    <recommendedName>
        <fullName evidence="5">Oxygen sensor histidine kinase NreB</fullName>
        <ecNumber evidence="4">2.7.13.3</ecNumber>
    </recommendedName>
    <alternativeName>
        <fullName evidence="15">Nitrogen regulation protein B</fullName>
    </alternativeName>
</protein>
<dbReference type="Gene3D" id="1.20.5.1930">
    <property type="match status" value="1"/>
</dbReference>
<keyword evidence="16" id="KW-0812">Transmembrane</keyword>
<dbReference type="InterPro" id="IPR004358">
    <property type="entry name" value="Sig_transdc_His_kin-like_C"/>
</dbReference>
<dbReference type="SMART" id="SM00387">
    <property type="entry name" value="HATPase_c"/>
    <property type="match status" value="1"/>
</dbReference>
<evidence type="ECO:0000256" key="1">
    <source>
        <dbReference type="ARBA" id="ARBA00000085"/>
    </source>
</evidence>
<evidence type="ECO:0000313" key="19">
    <source>
        <dbReference type="Proteomes" id="UP000028492"/>
    </source>
</evidence>
<proteinExistence type="predicted"/>
<name>A0A075UTE1_9PSEU</name>
<dbReference type="PANTHER" id="PTHR24421:SF62">
    <property type="entry name" value="SENSORY TRANSDUCTION HISTIDINE KINASE"/>
    <property type="match status" value="1"/>
</dbReference>
<dbReference type="CDD" id="cd16917">
    <property type="entry name" value="HATPase_UhpB-NarQ-NarX-like"/>
    <property type="match status" value="1"/>
</dbReference>
<evidence type="ECO:0000256" key="10">
    <source>
        <dbReference type="ARBA" id="ARBA00022777"/>
    </source>
</evidence>
<evidence type="ECO:0000256" key="13">
    <source>
        <dbReference type="ARBA" id="ARBA00023014"/>
    </source>
</evidence>
<keyword evidence="10" id="KW-0418">Kinase</keyword>
<evidence type="ECO:0000256" key="6">
    <source>
        <dbReference type="ARBA" id="ARBA00022485"/>
    </source>
</evidence>
<keyword evidence="6" id="KW-0004">4Fe-4S</keyword>
<dbReference type="GO" id="GO:0016020">
    <property type="term" value="C:membrane"/>
    <property type="evidence" value="ECO:0007669"/>
    <property type="project" value="InterPro"/>
</dbReference>
<comment type="catalytic activity">
    <reaction evidence="1">
        <text>ATP + protein L-histidine = ADP + protein N-phospho-L-histidine.</text>
        <dbReference type="EC" id="2.7.13.3"/>
    </reaction>
</comment>
<evidence type="ECO:0000256" key="11">
    <source>
        <dbReference type="ARBA" id="ARBA00023004"/>
    </source>
</evidence>
<dbReference type="InterPro" id="IPR017205">
    <property type="entry name" value="Sig_transdc_His_kinase_ChrS"/>
</dbReference>
<keyword evidence="8" id="KW-0808">Transferase</keyword>
<comment type="cofactor">
    <cofactor evidence="2">
        <name>[4Fe-4S] cluster</name>
        <dbReference type="ChEBI" id="CHEBI:49883"/>
    </cofactor>
</comment>
<dbReference type="Pfam" id="PF07730">
    <property type="entry name" value="HisKA_3"/>
    <property type="match status" value="1"/>
</dbReference>
<dbReference type="GO" id="GO:0005737">
    <property type="term" value="C:cytoplasm"/>
    <property type="evidence" value="ECO:0007669"/>
    <property type="project" value="UniProtKB-SubCell"/>
</dbReference>
<dbReference type="InterPro" id="IPR003594">
    <property type="entry name" value="HATPase_dom"/>
</dbReference>
<keyword evidence="16" id="KW-1133">Transmembrane helix</keyword>
<dbReference type="eggNOG" id="COG4585">
    <property type="taxonomic scope" value="Bacteria"/>
</dbReference>
<dbReference type="InterPro" id="IPR050482">
    <property type="entry name" value="Sensor_HK_TwoCompSys"/>
</dbReference>
<evidence type="ECO:0000256" key="16">
    <source>
        <dbReference type="SAM" id="Phobius"/>
    </source>
</evidence>
<reference evidence="18 19" key="1">
    <citation type="journal article" date="2014" name="J. Biotechnol.">
        <title>Complete genome sequence of the actinobacterium Amycolatopsis japonica MG417-CF17(T) (=DSM 44213T) producing (S,S)-N,N'-ethylenediaminedisuccinic acid.</title>
        <authorList>
            <person name="Stegmann E."/>
            <person name="Albersmeier A."/>
            <person name="Spohn M."/>
            <person name="Gert H."/>
            <person name="Weber T."/>
            <person name="Wohlleben W."/>
            <person name="Kalinowski J."/>
            <person name="Ruckert C."/>
        </authorList>
    </citation>
    <scope>NUCLEOTIDE SEQUENCE [LARGE SCALE GENOMIC DNA]</scope>
    <source>
        <strain evidence="19">MG417-CF17 (DSM 44213)</strain>
    </source>
</reference>
<dbReference type="EMBL" id="CP008953">
    <property type="protein sequence ID" value="AIG73480.1"/>
    <property type="molecule type" value="Genomic_DNA"/>
</dbReference>
<evidence type="ECO:0000259" key="17">
    <source>
        <dbReference type="PROSITE" id="PS50109"/>
    </source>
</evidence>
<evidence type="ECO:0000256" key="12">
    <source>
        <dbReference type="ARBA" id="ARBA00023012"/>
    </source>
</evidence>
<evidence type="ECO:0000313" key="18">
    <source>
        <dbReference type="EMBL" id="AIG73480.1"/>
    </source>
</evidence>
<dbReference type="InterPro" id="IPR005467">
    <property type="entry name" value="His_kinase_dom"/>
</dbReference>
<dbReference type="Proteomes" id="UP000028492">
    <property type="component" value="Chromosome"/>
</dbReference>
<comment type="function">
    <text evidence="14">Member of the two-component regulatory system NreB/NreC involved in the control of dissimilatory nitrate/nitrite reduction in response to oxygen. NreB functions as a direct oxygen sensor histidine kinase which is autophosphorylated, in the absence of oxygen, probably at the conserved histidine residue, and transfers its phosphate group probably to a conserved aspartate residue of NreC. NreB/NreC activates the expression of the nitrate (narGHJI) and nitrite (nir) reductase operons, as well as the putative nitrate transporter gene narT.</text>
</comment>
<organism evidence="18 19">
    <name type="scientific">Amycolatopsis japonica</name>
    <dbReference type="NCBI Taxonomy" id="208439"/>
    <lineage>
        <taxon>Bacteria</taxon>
        <taxon>Bacillati</taxon>
        <taxon>Actinomycetota</taxon>
        <taxon>Actinomycetes</taxon>
        <taxon>Pseudonocardiales</taxon>
        <taxon>Pseudonocardiaceae</taxon>
        <taxon>Amycolatopsis</taxon>
        <taxon>Amycolatopsis japonica group</taxon>
    </lineage>
</organism>
<dbReference type="STRING" id="208439.AJAP_02770"/>
<dbReference type="PROSITE" id="PS50109">
    <property type="entry name" value="HIS_KIN"/>
    <property type="match status" value="1"/>
</dbReference>
<feature type="transmembrane region" description="Helical" evidence="16">
    <location>
        <begin position="7"/>
        <end position="28"/>
    </location>
</feature>
<keyword evidence="7" id="KW-0963">Cytoplasm</keyword>